<proteinExistence type="predicted"/>
<organism evidence="1">
    <name type="scientific">Salmonella enterica</name>
    <name type="common">Salmonella choleraesuis</name>
    <dbReference type="NCBI Taxonomy" id="28901"/>
    <lineage>
        <taxon>Bacteria</taxon>
        <taxon>Pseudomonadati</taxon>
        <taxon>Pseudomonadota</taxon>
        <taxon>Gammaproteobacteria</taxon>
        <taxon>Enterobacterales</taxon>
        <taxon>Enterobacteriaceae</taxon>
        <taxon>Salmonella</taxon>
    </lineage>
</organism>
<dbReference type="AlphaFoldDB" id="A0A402SRS5"/>
<reference evidence="1" key="1">
    <citation type="submission" date="2018-07" db="EMBL/GenBank/DDBJ databases">
        <authorList>
            <consortium name="GenomeTrakr network: Whole genome sequencing for foodborne pathogen traceback"/>
        </authorList>
    </citation>
    <scope>NUCLEOTIDE SEQUENCE [LARGE SCALE GENOMIC DNA]</scope>
    <source>
        <strain evidence="1">CFSAN034452</strain>
    </source>
</reference>
<dbReference type="Proteomes" id="UP000885418">
    <property type="component" value="Unassembled WGS sequence"/>
</dbReference>
<accession>A0A402SRS5</accession>
<gene>
    <name evidence="1" type="ORF">ATQ15_16450</name>
</gene>
<sequence length="69" mass="7871">MASKRRLRRKQCGGKIRFASAEDAIRRIQILHRKYGHRGQLQAYRCPFCKGWHVGHAPGRNGIGSAWLG</sequence>
<name>A0A402SRS5_SALER</name>
<dbReference type="EMBL" id="RSTW01000013">
    <property type="protein sequence ID" value="MIT45105.1"/>
    <property type="molecule type" value="Genomic_DNA"/>
</dbReference>
<protein>
    <submittedName>
        <fullName evidence="1">Uncharacterized protein</fullName>
    </submittedName>
</protein>
<evidence type="ECO:0000313" key="1">
    <source>
        <dbReference type="EMBL" id="MIT45105.1"/>
    </source>
</evidence>
<comment type="caution">
    <text evidence="1">The sequence shown here is derived from an EMBL/GenBank/DDBJ whole genome shotgun (WGS) entry which is preliminary data.</text>
</comment>